<dbReference type="OMA" id="CHEHATF"/>
<dbReference type="AlphaFoldDB" id="D2VKQ0"/>
<dbReference type="OrthoDB" id="10259742at2759"/>
<feature type="transmembrane region" description="Helical" evidence="1">
    <location>
        <begin position="162"/>
        <end position="182"/>
    </location>
</feature>
<evidence type="ECO:0000313" key="3">
    <source>
        <dbReference type="Proteomes" id="UP000006671"/>
    </source>
</evidence>
<dbReference type="Proteomes" id="UP000006671">
    <property type="component" value="Unassembled WGS sequence"/>
</dbReference>
<keyword evidence="1" id="KW-0812">Transmembrane</keyword>
<keyword evidence="3" id="KW-1185">Reference proteome</keyword>
<dbReference type="VEuPathDB" id="AmoebaDB:NAEGRDRAFT_69471"/>
<feature type="transmembrane region" description="Helical" evidence="1">
    <location>
        <begin position="234"/>
        <end position="251"/>
    </location>
</feature>
<feature type="transmembrane region" description="Helical" evidence="1">
    <location>
        <begin position="117"/>
        <end position="135"/>
    </location>
</feature>
<protein>
    <submittedName>
        <fullName evidence="2">Predicted protein</fullName>
    </submittedName>
</protein>
<sequence>MIQGHYGPAGLLHFFFRDISFTWLMISTQIIDMVFFAFVLCCKFVCKMEIHSCPQPLACLEYSSYNVSLMRENQAVPFNAQNDISHSLSGTLIWTLVFTGIYVLVNWRNNSRSFASLYGIFFLSISSHWLLDVVVRRNDVAVFPPFTSNKIGLGTWQHLSKLSNYLIEVGSAVLGWLFFFLVRKSSKLTKGFWISSLLYFLMTFGLMYGVYFAVDYSKIADSVQDGSPTSPDQIPFTYFTYVLVGILSYFMERKVREIKTE</sequence>
<dbReference type="EMBL" id="GG738878">
    <property type="protein sequence ID" value="EFC42633.1"/>
    <property type="molecule type" value="Genomic_DNA"/>
</dbReference>
<feature type="transmembrane region" description="Helical" evidence="1">
    <location>
        <begin position="194"/>
        <end position="214"/>
    </location>
</feature>
<dbReference type="KEGG" id="ngr:NAEGRDRAFT_69471"/>
<proteinExistence type="predicted"/>
<dbReference type="InParanoid" id="D2VKQ0"/>
<reference evidence="2 3" key="1">
    <citation type="journal article" date="2010" name="Cell">
        <title>The genome of Naegleria gruberi illuminates early eukaryotic versatility.</title>
        <authorList>
            <person name="Fritz-Laylin L.K."/>
            <person name="Prochnik S.E."/>
            <person name="Ginger M.L."/>
            <person name="Dacks J.B."/>
            <person name="Carpenter M.L."/>
            <person name="Field M.C."/>
            <person name="Kuo A."/>
            <person name="Paredez A."/>
            <person name="Chapman J."/>
            <person name="Pham J."/>
            <person name="Shu S."/>
            <person name="Neupane R."/>
            <person name="Cipriano M."/>
            <person name="Mancuso J."/>
            <person name="Tu H."/>
            <person name="Salamov A."/>
            <person name="Lindquist E."/>
            <person name="Shapiro H."/>
            <person name="Lucas S."/>
            <person name="Grigoriev I.V."/>
            <person name="Cande W.Z."/>
            <person name="Fulton C."/>
            <person name="Rokhsar D.S."/>
            <person name="Dawson S.C."/>
        </authorList>
    </citation>
    <scope>NUCLEOTIDE SEQUENCE [LARGE SCALE GENOMIC DNA]</scope>
    <source>
        <strain evidence="2 3">NEG-M</strain>
    </source>
</reference>
<organism evidence="3">
    <name type="scientific">Naegleria gruberi</name>
    <name type="common">Amoeba</name>
    <dbReference type="NCBI Taxonomy" id="5762"/>
    <lineage>
        <taxon>Eukaryota</taxon>
        <taxon>Discoba</taxon>
        <taxon>Heterolobosea</taxon>
        <taxon>Tetramitia</taxon>
        <taxon>Eutetramitia</taxon>
        <taxon>Vahlkampfiidae</taxon>
        <taxon>Naegleria</taxon>
    </lineage>
</organism>
<name>D2VKQ0_NAEGR</name>
<gene>
    <name evidence="2" type="ORF">NAEGRDRAFT_69471</name>
</gene>
<keyword evidence="1" id="KW-0472">Membrane</keyword>
<feature type="transmembrane region" description="Helical" evidence="1">
    <location>
        <begin position="84"/>
        <end position="105"/>
    </location>
</feature>
<dbReference type="RefSeq" id="XP_002675377.1">
    <property type="nucleotide sequence ID" value="XM_002675331.1"/>
</dbReference>
<keyword evidence="1" id="KW-1133">Transmembrane helix</keyword>
<dbReference type="GeneID" id="8854876"/>
<evidence type="ECO:0000313" key="2">
    <source>
        <dbReference type="EMBL" id="EFC42633.1"/>
    </source>
</evidence>
<feature type="transmembrane region" description="Helical" evidence="1">
    <location>
        <begin position="21"/>
        <end position="40"/>
    </location>
</feature>
<evidence type="ECO:0000256" key="1">
    <source>
        <dbReference type="SAM" id="Phobius"/>
    </source>
</evidence>
<accession>D2VKQ0</accession>